<reference evidence="1" key="5">
    <citation type="journal article" date="2002" name="Nature">
        <title>Analysis of the mouse transcriptome based on functional annotation of 60,770 full-length cDNAs.</title>
        <authorList>
            <consortium name="The FANTOM Consortium and the RIKEN Genome Exploration Research Group Phase I and II Team"/>
        </authorList>
    </citation>
    <scope>NUCLEOTIDE SEQUENCE</scope>
    <source>
        <strain evidence="1">C57BL/6J</strain>
        <tissue evidence="1">Olfactory brain</tissue>
    </source>
</reference>
<dbReference type="EMBL" id="AK135041">
    <property type="protein sequence ID" value="BAE22395.1"/>
    <property type="molecule type" value="mRNA"/>
</dbReference>
<reference evidence="1" key="2">
    <citation type="journal article" date="2000" name="Genome Res.">
        <title>Normalization and subtraction of cap-trapper-selected cDNAs to prepare full-length cDNA libraries for rapid discovery of new genes.</title>
        <authorList>
            <person name="Carninci P."/>
            <person name="Shibata Y."/>
            <person name="Hayatsu N."/>
            <person name="Sugahara Y."/>
            <person name="Shibata K."/>
            <person name="Itoh M."/>
            <person name="Konno H."/>
            <person name="Okazaki Y."/>
            <person name="Muramatsu M."/>
            <person name="Hayashizaki Y."/>
        </authorList>
    </citation>
    <scope>NUCLEOTIDE SEQUENCE</scope>
    <source>
        <strain evidence="1">C57BL/6J</strain>
        <tissue evidence="1">Olfactory brain</tissue>
    </source>
</reference>
<reference evidence="1" key="7">
    <citation type="journal article" date="2005" name="Science">
        <title>The Transcriptional Landscape of the Mammalian Genome.</title>
        <authorList>
            <consortium name="The FANTOM Consortium"/>
            <consortium name="Riken Genome Exploration Research Group and Genome Science Group (Genome Network Project Core Group)"/>
        </authorList>
    </citation>
    <scope>NUCLEOTIDE SEQUENCE</scope>
    <source>
        <strain evidence="1">C57BL/6J</strain>
        <tissue evidence="1">Olfactory brain</tissue>
    </source>
</reference>
<reference evidence="1" key="3">
    <citation type="journal article" date="2000" name="Genome Res.">
        <title>RIKEN integrated sequence analysis (RISA) system--384-format sequencing pipeline with 384 multicapillary sequencer.</title>
        <authorList>
            <person name="Shibata K."/>
            <person name="Itoh M."/>
            <person name="Aizawa K."/>
            <person name="Nagaoka S."/>
            <person name="Sasaki N."/>
            <person name="Carninci P."/>
            <person name="Konno H."/>
            <person name="Akiyama J."/>
            <person name="Nishi K."/>
            <person name="Kitsunai T."/>
            <person name="Tashiro H."/>
            <person name="Itoh M."/>
            <person name="Sumi N."/>
            <person name="Ishii Y."/>
            <person name="Nakamura S."/>
            <person name="Hazama M."/>
            <person name="Nishine T."/>
            <person name="Harada A."/>
            <person name="Yamamoto R."/>
            <person name="Matsumoto H."/>
            <person name="Sakaguchi S."/>
            <person name="Ikegami T."/>
            <person name="Kashiwagi K."/>
            <person name="Fujiwake S."/>
            <person name="Inoue K."/>
            <person name="Togawa Y."/>
            <person name="Izawa M."/>
            <person name="Ohara E."/>
            <person name="Watahiki M."/>
            <person name="Yoneda Y."/>
            <person name="Ishikawa T."/>
            <person name="Ozawa K."/>
            <person name="Tanaka T."/>
            <person name="Matsuura S."/>
            <person name="Kawai J."/>
            <person name="Okazaki Y."/>
            <person name="Muramatsu M."/>
            <person name="Inoue Y."/>
            <person name="Kira A."/>
            <person name="Hayashizaki Y."/>
        </authorList>
    </citation>
    <scope>NUCLEOTIDE SEQUENCE</scope>
    <source>
        <strain evidence="1">C57BL/6J</strain>
        <tissue evidence="1">Olfactory brain</tissue>
    </source>
</reference>
<reference evidence="1" key="1">
    <citation type="journal article" date="1999" name="Methods Enzymol.">
        <title>High-efficiency full-length cDNA cloning.</title>
        <authorList>
            <person name="Carninci P."/>
            <person name="Hayashizaki Y."/>
        </authorList>
    </citation>
    <scope>NUCLEOTIDE SEQUENCE</scope>
    <source>
        <strain evidence="1">C57BL/6J</strain>
        <tissue evidence="1">Olfactory brain</tissue>
    </source>
</reference>
<protein>
    <submittedName>
        <fullName evidence="1">Uncharacterized protein</fullName>
    </submittedName>
</protein>
<proteinExistence type="evidence at transcript level"/>
<reference evidence="1" key="8">
    <citation type="journal article" date="2005" name="Science">
        <title>Antisense Transcription in the Mammalian Transcriptome.</title>
        <authorList>
            <consortium name="RIKEN Genome Exploration Research Group and Genome Science Group (Genome Network Project Core Group) and the FANTOM Consortium"/>
        </authorList>
    </citation>
    <scope>NUCLEOTIDE SEQUENCE</scope>
    <source>
        <strain evidence="1">C57BL/6J</strain>
        <tissue evidence="1">Olfactory brain</tissue>
    </source>
</reference>
<accession>Q3UY18</accession>
<sequence>MTLKTEECCPLRGSTQQLTQTDNRDLQPNSGWSLGILMEGLKAQKRIRTPQEDQYCSMGRKNPEATLPPPLQTHRSSRQFCSELQLCKDVYFNNAQGEVRHTWSYREGTCEKSYCAAHQHSRKIRDVVENKPDNCGQLEKTVTIANFYQSGVC</sequence>
<reference evidence="1" key="4">
    <citation type="journal article" date="2001" name="Nature">
        <title>Functional annotation of a full-length mouse cDNA collection.</title>
        <authorList>
            <consortium name="The RIKEN Genome Exploration Research Group Phase II Team and the FANTOM Consortium"/>
        </authorList>
    </citation>
    <scope>NUCLEOTIDE SEQUENCE</scope>
    <source>
        <strain evidence="1">C57BL/6J</strain>
        <tissue evidence="1">Olfactory brain</tissue>
    </source>
</reference>
<organism evidence="1">
    <name type="scientific">Mus musculus</name>
    <name type="common">Mouse</name>
    <dbReference type="NCBI Taxonomy" id="10090"/>
    <lineage>
        <taxon>Eukaryota</taxon>
        <taxon>Metazoa</taxon>
        <taxon>Chordata</taxon>
        <taxon>Craniata</taxon>
        <taxon>Vertebrata</taxon>
        <taxon>Euteleostomi</taxon>
        <taxon>Mammalia</taxon>
        <taxon>Eutheria</taxon>
        <taxon>Euarchontoglires</taxon>
        <taxon>Glires</taxon>
        <taxon>Rodentia</taxon>
        <taxon>Myomorpha</taxon>
        <taxon>Muroidea</taxon>
        <taxon>Muridae</taxon>
        <taxon>Murinae</taxon>
        <taxon>Mus</taxon>
        <taxon>Mus</taxon>
    </lineage>
</organism>
<dbReference type="AlphaFoldDB" id="Q3UY18"/>
<reference evidence="1" key="6">
    <citation type="submission" date="2004-03" db="EMBL/GenBank/DDBJ databases">
        <authorList>
            <person name="Arakawa T."/>
            <person name="Carninci P."/>
            <person name="Fukuda S."/>
            <person name="Hashizume W."/>
            <person name="Hayashida K."/>
            <person name="Hori F."/>
            <person name="Iida J."/>
            <person name="Imamura K."/>
            <person name="Imotani K."/>
            <person name="Itoh M."/>
            <person name="Kanagawa S."/>
            <person name="Kawai J."/>
            <person name="Kojima M."/>
            <person name="Konno H."/>
            <person name="Murata M."/>
            <person name="Nakamura M."/>
            <person name="Ninomiya N."/>
            <person name="Nishiyori H."/>
            <person name="Nomura K."/>
            <person name="Ohno M."/>
            <person name="Sakazume N."/>
            <person name="Sano H."/>
            <person name="Sasaki D."/>
            <person name="Shibata K."/>
            <person name="Shiraki T."/>
            <person name="Tagami M."/>
            <person name="Tagami Y."/>
            <person name="Waki K."/>
            <person name="Watahiki A."/>
            <person name="Muramatsu M."/>
            <person name="Hayashizaki Y."/>
        </authorList>
    </citation>
    <scope>NUCLEOTIDE SEQUENCE</scope>
    <source>
        <strain evidence="1">C57BL/6J</strain>
        <tissue evidence="1">Olfactory brain</tissue>
    </source>
</reference>
<dbReference type="MGI" id="MGI:3588245">
    <property type="gene designation" value="6430553K19Rik"/>
</dbReference>
<gene>
    <name evidence="2" type="primary">6430553K19Rik</name>
</gene>
<name>Q3UY18_MOUSE</name>
<evidence type="ECO:0000313" key="2">
    <source>
        <dbReference type="MGI" id="MGI:3588245"/>
    </source>
</evidence>
<evidence type="ECO:0000313" key="1">
    <source>
        <dbReference type="EMBL" id="BAE22395.1"/>
    </source>
</evidence>
<dbReference type="AGR" id="MGI:3588245"/>